<evidence type="ECO:0000256" key="1">
    <source>
        <dbReference type="ARBA" id="ARBA00006709"/>
    </source>
</evidence>
<dbReference type="EMBL" id="JAUSTN010000002">
    <property type="protein sequence ID" value="MDQ0274458.1"/>
    <property type="molecule type" value="Genomic_DNA"/>
</dbReference>
<dbReference type="InterPro" id="IPR036079">
    <property type="entry name" value="ATPase_csu/dsu_sf"/>
</dbReference>
<keyword evidence="2" id="KW-0813">Transport</keyword>
<dbReference type="PANTHER" id="PTHR38682">
    <property type="entry name" value="V-TYPE ATP SYNTHASE SUBUNIT C"/>
    <property type="match status" value="1"/>
</dbReference>
<dbReference type="Pfam" id="PF01992">
    <property type="entry name" value="vATP-synt_AC39"/>
    <property type="match status" value="1"/>
</dbReference>
<dbReference type="InterPro" id="IPR050873">
    <property type="entry name" value="V-ATPase_V0D/AC39_subunit"/>
</dbReference>
<gene>
    <name evidence="4" type="ORF">J2S72_000466</name>
</gene>
<organism evidence="4 5">
    <name type="scientific">Peptoniphilus koenoeneniae</name>
    <dbReference type="NCBI Taxonomy" id="507751"/>
    <lineage>
        <taxon>Bacteria</taxon>
        <taxon>Bacillati</taxon>
        <taxon>Bacillota</taxon>
        <taxon>Tissierellia</taxon>
        <taxon>Tissierellales</taxon>
        <taxon>Peptoniphilaceae</taxon>
        <taxon>Peptoniphilus</taxon>
    </lineage>
</organism>
<proteinExistence type="inferred from homology"/>
<accession>A0ABU0AVI8</accession>
<keyword evidence="3" id="KW-0406">Ion transport</keyword>
<evidence type="ECO:0000313" key="5">
    <source>
        <dbReference type="Proteomes" id="UP001236559"/>
    </source>
</evidence>
<dbReference type="SUPFAM" id="SSF103486">
    <property type="entry name" value="V-type ATP synthase subunit C"/>
    <property type="match status" value="1"/>
</dbReference>
<protein>
    <submittedName>
        <fullName evidence="4">V/A-type H+-transporting ATPase subunit C</fullName>
    </submittedName>
</protein>
<evidence type="ECO:0000256" key="3">
    <source>
        <dbReference type="ARBA" id="ARBA00023065"/>
    </source>
</evidence>
<reference evidence="4 5" key="1">
    <citation type="submission" date="2023-07" db="EMBL/GenBank/DDBJ databases">
        <title>Genomic Encyclopedia of Type Strains, Phase IV (KMG-IV): sequencing the most valuable type-strain genomes for metagenomic binning, comparative biology and taxonomic classification.</title>
        <authorList>
            <person name="Goeker M."/>
        </authorList>
    </citation>
    <scope>NUCLEOTIDE SEQUENCE [LARGE SCALE GENOMIC DNA]</scope>
    <source>
        <strain evidence="4 5">DSM 22616</strain>
    </source>
</reference>
<dbReference type="Proteomes" id="UP001236559">
    <property type="component" value="Unassembled WGS sequence"/>
</dbReference>
<dbReference type="PANTHER" id="PTHR38682:SF1">
    <property type="entry name" value="V-TYPE ATP SYNTHASE SUBUNIT C"/>
    <property type="match status" value="1"/>
</dbReference>
<comment type="similarity">
    <text evidence="1">Belongs to the V-ATPase V0D/AC39 subunit family.</text>
</comment>
<dbReference type="Gene3D" id="1.10.132.50">
    <property type="entry name" value="ATP synthase (C/AC39) subunit, domain 3"/>
    <property type="match status" value="1"/>
</dbReference>
<name>A0ABU0AVI8_9FIRM</name>
<comment type="caution">
    <text evidence="4">The sequence shown here is derived from an EMBL/GenBank/DDBJ whole genome shotgun (WGS) entry which is preliminary data.</text>
</comment>
<evidence type="ECO:0000313" key="4">
    <source>
        <dbReference type="EMBL" id="MDQ0274458.1"/>
    </source>
</evidence>
<dbReference type="InterPro" id="IPR044911">
    <property type="entry name" value="V-type_ATPase_csu/dsu_dom_3"/>
</dbReference>
<evidence type="ECO:0000256" key="2">
    <source>
        <dbReference type="ARBA" id="ARBA00022448"/>
    </source>
</evidence>
<sequence>MIIGEFNAVNAKMSAMASKFLKDEDYINMARLNSVSQIIEYLKNTSLSFIFDGDEDSFEAEKKLQVYRINTIKKLSKYFKGVYREFALELLNEFTIMDIKKILRTLKIGDGARTLESRLITLNYRDYDIKNNSSIADFIGKIKNKEFVKILKPYADEKDDIVLFYMEMNLDKFFYTKLFNLVKNFDRQNKKPALELLGIRIDLLNIIWIYRGLKYYDLSPEELINFTVLGGHYLSFDDLKDLSYSSLDKFVEKIKSGPYKFLFDGTYTDIYMDRRNNRYIYYLAKSDFLKNSDFSKFMAFILLLNYEIKDLTSVMESRRFNMSLDRSLNYLVRSYKGSEQIWL</sequence>
<keyword evidence="5" id="KW-1185">Reference proteome</keyword>
<dbReference type="RefSeq" id="WP_023055558.1">
    <property type="nucleotide sequence ID" value="NZ_JAUSTN010000002.1"/>
</dbReference>
<dbReference type="InterPro" id="IPR035067">
    <property type="entry name" value="V-type_ATPase_csu/dsu"/>
</dbReference>
<dbReference type="Gene3D" id="1.20.1690.10">
    <property type="entry name" value="V-type ATP synthase subunit C domain"/>
    <property type="match status" value="2"/>
</dbReference>
<dbReference type="InterPro" id="IPR002843">
    <property type="entry name" value="ATPase_V0-cplx_csu/dsu"/>
</dbReference>